<dbReference type="Pfam" id="PF16206">
    <property type="entry name" value="Mon2_C"/>
    <property type="match status" value="1"/>
</dbReference>
<evidence type="ECO:0000256" key="1">
    <source>
        <dbReference type="ARBA" id="ARBA00008144"/>
    </source>
</evidence>
<feature type="domain" description="Mon2/Sec7/BIG1-like HUS" evidence="7">
    <location>
        <begin position="213"/>
        <end position="385"/>
    </location>
</feature>
<dbReference type="SUPFAM" id="SSF48371">
    <property type="entry name" value="ARM repeat"/>
    <property type="match status" value="2"/>
</dbReference>
<dbReference type="GO" id="GO:0015031">
    <property type="term" value="P:protein transport"/>
    <property type="evidence" value="ECO:0007669"/>
    <property type="project" value="UniProtKB-KW"/>
</dbReference>
<sequence length="998" mass="110392">MQDKEVAVKLIESLQTELKNLSQEAKKRYGNIKDSAEELLMRLKGAQSDPLGSLPLISPSIIHLLLLGCETKEPKIVKLCLSAIQKLIVNGLLDEKNTKHLSDTLWMLTEGTIEEVRVLQTVTLLLTTSDIARGITLSKCLVICFNLHFNRGDQTVANTASATVRQLVSLVFERILSEDKTTDCKEPREDAESNLEELKALKGVSPKSLQPFAGDAFLLFQDLISLVNGDQPSWLIGMNEMTRTFGLELLEMILSTYPAVFFSHPEFVFLLKERVCALVIKLFSPNVKHQSRSSPAQQAASQDKPYYPVSLRLLRLVTVLVQKYYKILVTECEIFLSLLVKFLDPDRAVWQRCLALEALHKLLAQPNLLKSIVVSYDLKPHASPILQDTVNALSAFIQSVFVLPQVVSGTTATVAAGGSAQNPQVSSNATAGTVGLSGFYYRGVWIPLLTNLLTEPQRNTFLDGLDKSEPPGIPDGYGISVAYACLLSVIKSITILIEEETEGDGDITSMDKEERKLKVQLINSSWCGLLNAISMLLEASTDEVGTDSLLRALEGLAGLTGRIKLDTPRDAIITAICRASLPPHYGLAVLGVSPTSKGHAKTGSNDQAYYQSLQQQANDNDYRPHVVAVGTPLVTPGMPQGIQQGPVMLTAKNLQVMRSILTLAQKYGSVLEVTSWNVILITLQHLSWILGIKPIAGGIKGRNPLVDSNNVLTTAVMADIPIVSSMMVDLFETSNMLDDWSLRQMLDGLCKLSNESMEVAYSNREPSFFGVAKLLEISLVNLHRLEMLWKQVTDNFLQLAFHPSLRLREWGVEALTSLIRAAIHVKFEPPLKQNQKIQALLLGPLVDLSTTTYSDVRQRQLDCVLGVLHARGESLTEGWPLVLETVGALTPSQSESLVRAAFQCMQLIVTDFLPIIPIRCLPLIVETVGCFGSQTQELNVSLTSIGMLWNVSDYFYQNRESFKKTLATEEKDFLSLKDMVKLQPFDRLWMCLYMKLGK</sequence>
<evidence type="ECO:0000259" key="9">
    <source>
        <dbReference type="Pfam" id="PF16213"/>
    </source>
</evidence>
<name>A0AA88L3R0_ARTSF</name>
<feature type="domain" description="Mon2 C-terminal" evidence="8">
    <location>
        <begin position="910"/>
        <end position="997"/>
    </location>
</feature>
<dbReference type="InterPro" id="IPR032817">
    <property type="entry name" value="Mon2_C"/>
</dbReference>
<keyword evidence="11" id="KW-1185">Reference proteome</keyword>
<dbReference type="InterPro" id="IPR032629">
    <property type="entry name" value="DCB_dom"/>
</dbReference>
<evidence type="ECO:0000256" key="4">
    <source>
        <dbReference type="ARBA" id="ARBA00022927"/>
    </source>
</evidence>
<dbReference type="EMBL" id="JAVRJZ010000016">
    <property type="protein sequence ID" value="KAK2711566.1"/>
    <property type="molecule type" value="Genomic_DNA"/>
</dbReference>
<gene>
    <name evidence="10" type="ORF">QYM36_012656</name>
</gene>
<evidence type="ECO:0000313" key="10">
    <source>
        <dbReference type="EMBL" id="KAK2711566.1"/>
    </source>
</evidence>
<dbReference type="PANTHER" id="PTHR10663">
    <property type="entry name" value="GUANYL-NUCLEOTIDE EXCHANGE FACTOR"/>
    <property type="match status" value="1"/>
</dbReference>
<reference evidence="10" key="1">
    <citation type="submission" date="2023-07" db="EMBL/GenBank/DDBJ databases">
        <title>Chromosome-level genome assembly of Artemia franciscana.</title>
        <authorList>
            <person name="Jo E."/>
        </authorList>
    </citation>
    <scope>NUCLEOTIDE SEQUENCE</scope>
    <source>
        <tissue evidence="10">Whole body</tissue>
    </source>
</reference>
<dbReference type="Pfam" id="PF12783">
    <property type="entry name" value="Sec7-like_HUS"/>
    <property type="match status" value="1"/>
</dbReference>
<keyword evidence="5" id="KW-0175">Coiled coil</keyword>
<dbReference type="AlphaFoldDB" id="A0AA88L3R0"/>
<comment type="similarity">
    <text evidence="1">Belongs to the MON2 family.</text>
</comment>
<feature type="coiled-coil region" evidence="5">
    <location>
        <begin position="4"/>
        <end position="31"/>
    </location>
</feature>
<proteinExistence type="inferred from homology"/>
<dbReference type="InterPro" id="IPR016024">
    <property type="entry name" value="ARM-type_fold"/>
</dbReference>
<evidence type="ECO:0000256" key="5">
    <source>
        <dbReference type="SAM" id="Coils"/>
    </source>
</evidence>
<comment type="caution">
    <text evidence="10">The sequence shown here is derived from an EMBL/GenBank/DDBJ whole genome shotgun (WGS) entry which is preliminary data.</text>
</comment>
<dbReference type="PANTHER" id="PTHR10663:SF333">
    <property type="entry name" value="PROTEIN MON2 HOMOLOG"/>
    <property type="match status" value="1"/>
</dbReference>
<evidence type="ECO:0000313" key="11">
    <source>
        <dbReference type="Proteomes" id="UP001187531"/>
    </source>
</evidence>
<dbReference type="Pfam" id="PF09324">
    <property type="entry name" value="Sec7-like_HDS"/>
    <property type="match status" value="1"/>
</dbReference>
<organism evidence="10 11">
    <name type="scientific">Artemia franciscana</name>
    <name type="common">Brine shrimp</name>
    <name type="synonym">Artemia sanfranciscana</name>
    <dbReference type="NCBI Taxonomy" id="6661"/>
    <lineage>
        <taxon>Eukaryota</taxon>
        <taxon>Metazoa</taxon>
        <taxon>Ecdysozoa</taxon>
        <taxon>Arthropoda</taxon>
        <taxon>Crustacea</taxon>
        <taxon>Branchiopoda</taxon>
        <taxon>Anostraca</taxon>
        <taxon>Artemiidae</taxon>
        <taxon>Artemia</taxon>
    </lineage>
</organism>
<dbReference type="Pfam" id="PF16213">
    <property type="entry name" value="DCB"/>
    <property type="match status" value="1"/>
</dbReference>
<accession>A0AA88L3R0</accession>
<evidence type="ECO:0000256" key="3">
    <source>
        <dbReference type="ARBA" id="ARBA00022448"/>
    </source>
</evidence>
<evidence type="ECO:0000259" key="7">
    <source>
        <dbReference type="Pfam" id="PF12783"/>
    </source>
</evidence>
<evidence type="ECO:0000259" key="8">
    <source>
        <dbReference type="Pfam" id="PF16206"/>
    </source>
</evidence>
<feature type="domain" description="Mon2/Sec7/BIG1-like HDS" evidence="6">
    <location>
        <begin position="827"/>
        <end position="906"/>
    </location>
</feature>
<dbReference type="EMBL" id="JAVRJZ010000016">
    <property type="protein sequence ID" value="KAK2711570.1"/>
    <property type="molecule type" value="Genomic_DNA"/>
</dbReference>
<keyword evidence="3" id="KW-0813">Transport</keyword>
<feature type="domain" description="Mon2/Sec7/BIG1-like dimerisation and cyclophilin-binding" evidence="9">
    <location>
        <begin position="8"/>
        <end position="179"/>
    </location>
</feature>
<evidence type="ECO:0000259" key="6">
    <source>
        <dbReference type="Pfam" id="PF09324"/>
    </source>
</evidence>
<protein>
    <recommendedName>
        <fullName evidence="2">Protein MON2 homolog</fullName>
    </recommendedName>
</protein>
<dbReference type="InterPro" id="IPR032691">
    <property type="entry name" value="Mon2/Sec7/BIG1-like_HUS"/>
</dbReference>
<keyword evidence="4" id="KW-0653">Protein transport</keyword>
<dbReference type="InterPro" id="IPR015403">
    <property type="entry name" value="Mon2/Sec7/BIG1-like_HDS"/>
</dbReference>
<dbReference type="Proteomes" id="UP001187531">
    <property type="component" value="Unassembled WGS sequence"/>
</dbReference>
<evidence type="ECO:0000256" key="2">
    <source>
        <dbReference type="ARBA" id="ARBA00017134"/>
    </source>
</evidence>